<sequence length="107" mass="11820">MEAKPKVKRVTKKSKDLPESVSETVNSATSDVPIVNDAENDTTTSKAIPQKEIRLTDIPVADEITALNLMVSFLGLAQKRGAYTIDEASKIWECIKKFQRPVEQSSV</sequence>
<accession>A0A6C0EQN3</accession>
<feature type="region of interest" description="Disordered" evidence="1">
    <location>
        <begin position="1"/>
        <end position="26"/>
    </location>
</feature>
<protein>
    <submittedName>
        <fullName evidence="2">Uncharacterized protein</fullName>
    </submittedName>
</protein>
<name>A0A6C0EQN3_9ZZZZ</name>
<evidence type="ECO:0000313" key="2">
    <source>
        <dbReference type="EMBL" id="QHT31486.1"/>
    </source>
</evidence>
<reference evidence="2" key="1">
    <citation type="journal article" date="2020" name="Nature">
        <title>Giant virus diversity and host interactions through global metagenomics.</title>
        <authorList>
            <person name="Schulz F."/>
            <person name="Roux S."/>
            <person name="Paez-Espino D."/>
            <person name="Jungbluth S."/>
            <person name="Walsh D.A."/>
            <person name="Denef V.J."/>
            <person name="McMahon K.D."/>
            <person name="Konstantinidis K.T."/>
            <person name="Eloe-Fadrosh E.A."/>
            <person name="Kyrpides N.C."/>
            <person name="Woyke T."/>
        </authorList>
    </citation>
    <scope>NUCLEOTIDE SEQUENCE</scope>
    <source>
        <strain evidence="2">GVMAG-M-3300009155-2</strain>
    </source>
</reference>
<organism evidence="2">
    <name type="scientific">viral metagenome</name>
    <dbReference type="NCBI Taxonomy" id="1070528"/>
    <lineage>
        <taxon>unclassified sequences</taxon>
        <taxon>metagenomes</taxon>
        <taxon>organismal metagenomes</taxon>
    </lineage>
</organism>
<feature type="compositionally biased region" description="Basic residues" evidence="1">
    <location>
        <begin position="1"/>
        <end position="12"/>
    </location>
</feature>
<evidence type="ECO:0000256" key="1">
    <source>
        <dbReference type="SAM" id="MobiDB-lite"/>
    </source>
</evidence>
<dbReference type="AlphaFoldDB" id="A0A6C0EQN3"/>
<dbReference type="EMBL" id="MN738922">
    <property type="protein sequence ID" value="QHT31486.1"/>
    <property type="molecule type" value="Genomic_DNA"/>
</dbReference>
<proteinExistence type="predicted"/>